<keyword evidence="6" id="KW-0479">Metal-binding</keyword>
<dbReference type="PANTHER" id="PTHR11845:SF13">
    <property type="entry name" value="5'-DEOXYNUCLEOTIDASE HDDC2"/>
    <property type="match status" value="1"/>
</dbReference>
<reference evidence="9" key="1">
    <citation type="submission" date="2023-05" db="EMBL/GenBank/DDBJ databases">
        <title>Cataloging the Phylogenetic Diversity of Human Bladder Bacteria.</title>
        <authorList>
            <person name="Du J."/>
        </authorList>
    </citation>
    <scope>NUCLEOTIDE SEQUENCE</scope>
    <source>
        <strain evidence="9">UMB1231</strain>
    </source>
</reference>
<comment type="subunit">
    <text evidence="4">Homodimer.</text>
</comment>
<evidence type="ECO:0000256" key="3">
    <source>
        <dbReference type="ARBA" id="ARBA00001941"/>
    </source>
</evidence>
<dbReference type="Gene3D" id="1.10.3210.10">
    <property type="entry name" value="Hypothetical protein af1432"/>
    <property type="match status" value="1"/>
</dbReference>
<comment type="caution">
    <text evidence="9">The sequence shown here is derived from an EMBL/GenBank/DDBJ whole genome shotgun (WGS) entry which is preliminary data.</text>
</comment>
<gene>
    <name evidence="9" type="ORF">QP433_04705</name>
</gene>
<evidence type="ECO:0000256" key="5">
    <source>
        <dbReference type="ARBA" id="ARBA00012964"/>
    </source>
</evidence>
<feature type="domain" description="HD/PDEase" evidence="8">
    <location>
        <begin position="32"/>
        <end position="150"/>
    </location>
</feature>
<dbReference type="InterPro" id="IPR003607">
    <property type="entry name" value="HD/PDEase_dom"/>
</dbReference>
<dbReference type="InterPro" id="IPR039356">
    <property type="entry name" value="YfbR/HDDC2"/>
</dbReference>
<sequence>MDQRLQKQLEFCLKLDEAKNILRQTHLSHHGRRENDAEHAWHMAVMAYVLRDYANEPVDVGKLLIMCLIHDIVEIEAGDTYAYDEAGKKTQAEREAAARDKLFGMLPADQAAELAGLFDEFDEGKSPEARFANAMDNLQPLILNHSNGGKDWIDHQVTYDQVFQRQSRTEAGSKVLFDYTQQVLDDHVKKGNLRK</sequence>
<evidence type="ECO:0000256" key="6">
    <source>
        <dbReference type="ARBA" id="ARBA00022723"/>
    </source>
</evidence>
<name>A0AAJ1Q5N6_9LACT</name>
<comment type="cofactor">
    <cofactor evidence="2">
        <name>Mn(2+)</name>
        <dbReference type="ChEBI" id="CHEBI:29035"/>
    </cofactor>
</comment>
<dbReference type="RefSeq" id="WP_285065711.1">
    <property type="nucleotide sequence ID" value="NZ_JASOOE010000007.1"/>
</dbReference>
<proteinExistence type="predicted"/>
<protein>
    <recommendedName>
        <fullName evidence="5">5'-deoxynucleotidase</fullName>
        <ecNumber evidence="5">3.1.3.89</ecNumber>
    </recommendedName>
</protein>
<evidence type="ECO:0000313" key="9">
    <source>
        <dbReference type="EMBL" id="MDK7187274.1"/>
    </source>
</evidence>
<evidence type="ECO:0000256" key="1">
    <source>
        <dbReference type="ARBA" id="ARBA00001638"/>
    </source>
</evidence>
<evidence type="ECO:0000313" key="10">
    <source>
        <dbReference type="Proteomes" id="UP001229251"/>
    </source>
</evidence>
<accession>A0AAJ1Q5N6</accession>
<organism evidence="9 10">
    <name type="scientific">Facklamia hominis</name>
    <dbReference type="NCBI Taxonomy" id="178214"/>
    <lineage>
        <taxon>Bacteria</taxon>
        <taxon>Bacillati</taxon>
        <taxon>Bacillota</taxon>
        <taxon>Bacilli</taxon>
        <taxon>Lactobacillales</taxon>
        <taxon>Aerococcaceae</taxon>
        <taxon>Facklamia</taxon>
    </lineage>
</organism>
<dbReference type="EMBL" id="JASOOE010000007">
    <property type="protein sequence ID" value="MDK7187274.1"/>
    <property type="molecule type" value="Genomic_DNA"/>
</dbReference>
<dbReference type="GO" id="GO:0005737">
    <property type="term" value="C:cytoplasm"/>
    <property type="evidence" value="ECO:0007669"/>
    <property type="project" value="TreeGrafter"/>
</dbReference>
<dbReference type="GO" id="GO:0046872">
    <property type="term" value="F:metal ion binding"/>
    <property type="evidence" value="ECO:0007669"/>
    <property type="project" value="UniProtKB-KW"/>
</dbReference>
<dbReference type="InterPro" id="IPR006674">
    <property type="entry name" value="HD_domain"/>
</dbReference>
<dbReference type="EC" id="3.1.3.89" evidence="5"/>
<evidence type="ECO:0000256" key="4">
    <source>
        <dbReference type="ARBA" id="ARBA00011738"/>
    </source>
</evidence>
<evidence type="ECO:0000256" key="2">
    <source>
        <dbReference type="ARBA" id="ARBA00001936"/>
    </source>
</evidence>
<comment type="cofactor">
    <cofactor evidence="3">
        <name>Co(2+)</name>
        <dbReference type="ChEBI" id="CHEBI:48828"/>
    </cofactor>
</comment>
<dbReference type="AlphaFoldDB" id="A0AAJ1Q5N6"/>
<dbReference type="Proteomes" id="UP001229251">
    <property type="component" value="Unassembled WGS sequence"/>
</dbReference>
<keyword evidence="7" id="KW-0378">Hydrolase</keyword>
<dbReference type="SUPFAM" id="SSF109604">
    <property type="entry name" value="HD-domain/PDEase-like"/>
    <property type="match status" value="1"/>
</dbReference>
<evidence type="ECO:0000256" key="7">
    <source>
        <dbReference type="ARBA" id="ARBA00022801"/>
    </source>
</evidence>
<dbReference type="SMART" id="SM00471">
    <property type="entry name" value="HDc"/>
    <property type="match status" value="1"/>
</dbReference>
<dbReference type="Pfam" id="PF13023">
    <property type="entry name" value="HD_3"/>
    <property type="match status" value="1"/>
</dbReference>
<comment type="catalytic activity">
    <reaction evidence="1">
        <text>a 2'-deoxyribonucleoside 5'-phosphate + H2O = a 2'-deoxyribonucleoside + phosphate</text>
        <dbReference type="Rhea" id="RHEA:36167"/>
        <dbReference type="ChEBI" id="CHEBI:15377"/>
        <dbReference type="ChEBI" id="CHEBI:18274"/>
        <dbReference type="ChEBI" id="CHEBI:43474"/>
        <dbReference type="ChEBI" id="CHEBI:65317"/>
        <dbReference type="EC" id="3.1.3.89"/>
    </reaction>
</comment>
<evidence type="ECO:0000259" key="8">
    <source>
        <dbReference type="SMART" id="SM00471"/>
    </source>
</evidence>
<dbReference type="PANTHER" id="PTHR11845">
    <property type="entry name" value="5'-DEOXYNUCLEOTIDASE HDDC2"/>
    <property type="match status" value="1"/>
</dbReference>
<dbReference type="GO" id="GO:0002953">
    <property type="term" value="F:5'-deoxynucleotidase activity"/>
    <property type="evidence" value="ECO:0007669"/>
    <property type="project" value="UniProtKB-EC"/>
</dbReference>